<evidence type="ECO:0000256" key="3">
    <source>
        <dbReference type="ARBA" id="ARBA00022692"/>
    </source>
</evidence>
<sequence length="399" mass="43137">MKKRRIKLTLIQKLLIAIIAGIIYGQMHFLPEIFFAIPVTISAFFSSILNFIIPLMVVAFVVTGIADLTEGAGKLLGYTTGIAYLSTIIGGTATILIVSRLFPHFINPDVVNIGELEAKIEPIFTIPLEPMLDVTGAIVFAFMMGLAMSWLRQNREDVGETIYAFFKDFSACIAFLLGHFVVPGIPIFVFGNFANLSYSGSVFSILSVFWKVYIIVLLLHFLYLVVWYGLAGAYTHKKPWQLLKNQVPGYMTAAATQSSAATIPVNLKIAKKNGVSEKIANFVIPFGATAHILGSVTTIVSIIYAVLLLNGLPTSISMFIPFIFTLGIAMVAAPGAPGGGIMSALPYIGMVGLDPSGATASLLISLYMTQDSFGTATNVSADNAMALVIDKLYNKYWSN</sequence>
<dbReference type="GO" id="GO:0005295">
    <property type="term" value="F:neutral L-amino acid:sodium symporter activity"/>
    <property type="evidence" value="ECO:0007669"/>
    <property type="project" value="TreeGrafter"/>
</dbReference>
<feature type="transmembrane region" description="Helical" evidence="6">
    <location>
        <begin position="172"/>
        <end position="193"/>
    </location>
</feature>
<dbReference type="Gene3D" id="1.10.3860.10">
    <property type="entry name" value="Sodium:dicarboxylate symporter"/>
    <property type="match status" value="1"/>
</dbReference>
<keyword evidence="8" id="KW-1185">Reference proteome</keyword>
<proteinExistence type="predicted"/>
<evidence type="ECO:0000256" key="6">
    <source>
        <dbReference type="SAM" id="Phobius"/>
    </source>
</evidence>
<evidence type="ECO:0000313" key="8">
    <source>
        <dbReference type="Proteomes" id="UP001146670"/>
    </source>
</evidence>
<organism evidence="7 8">
    <name type="scientific">Aerococcus kribbianus</name>
    <dbReference type="NCBI Taxonomy" id="2999064"/>
    <lineage>
        <taxon>Bacteria</taxon>
        <taxon>Bacillati</taxon>
        <taxon>Bacillota</taxon>
        <taxon>Bacilli</taxon>
        <taxon>Lactobacillales</taxon>
        <taxon>Aerococcaceae</taxon>
        <taxon>Aerococcus</taxon>
    </lineage>
</organism>
<dbReference type="SUPFAM" id="SSF118215">
    <property type="entry name" value="Proton glutamate symport protein"/>
    <property type="match status" value="1"/>
</dbReference>
<feature type="transmembrane region" description="Helical" evidence="6">
    <location>
        <begin position="33"/>
        <end position="63"/>
    </location>
</feature>
<gene>
    <name evidence="7" type="ORF">OW157_07425</name>
</gene>
<keyword evidence="4 6" id="KW-1133">Transmembrane helix</keyword>
<feature type="transmembrane region" description="Helical" evidence="6">
    <location>
        <begin position="315"/>
        <end position="333"/>
    </location>
</feature>
<keyword evidence="2" id="KW-0813">Transport</keyword>
<protein>
    <submittedName>
        <fullName evidence="7">Cation:dicarboxylase symporter family transporter</fullName>
    </submittedName>
</protein>
<dbReference type="GO" id="GO:0005886">
    <property type="term" value="C:plasma membrane"/>
    <property type="evidence" value="ECO:0007669"/>
    <property type="project" value="TreeGrafter"/>
</dbReference>
<keyword evidence="5 6" id="KW-0472">Membrane</keyword>
<accession>A0A9X3FP89</accession>
<feature type="transmembrane region" description="Helical" evidence="6">
    <location>
        <begin position="7"/>
        <end position="27"/>
    </location>
</feature>
<evidence type="ECO:0000313" key="7">
    <source>
        <dbReference type="EMBL" id="MCZ0726383.1"/>
    </source>
</evidence>
<feature type="transmembrane region" description="Helical" evidence="6">
    <location>
        <begin position="134"/>
        <end position="151"/>
    </location>
</feature>
<dbReference type="InterPro" id="IPR001991">
    <property type="entry name" value="Na-dicarboxylate_symporter"/>
</dbReference>
<comment type="caution">
    <text evidence="7">The sequence shown here is derived from an EMBL/GenBank/DDBJ whole genome shotgun (WGS) entry which is preliminary data.</text>
</comment>
<dbReference type="RefSeq" id="WP_268752665.1">
    <property type="nucleotide sequence ID" value="NZ_JAPRFQ010000004.1"/>
</dbReference>
<evidence type="ECO:0000256" key="1">
    <source>
        <dbReference type="ARBA" id="ARBA00004141"/>
    </source>
</evidence>
<name>A0A9X3FP89_9LACT</name>
<evidence type="ECO:0000256" key="4">
    <source>
        <dbReference type="ARBA" id="ARBA00022989"/>
    </source>
</evidence>
<feature type="transmembrane region" description="Helical" evidence="6">
    <location>
        <begin position="75"/>
        <end position="98"/>
    </location>
</feature>
<dbReference type="Proteomes" id="UP001146670">
    <property type="component" value="Unassembled WGS sequence"/>
</dbReference>
<dbReference type="Pfam" id="PF00375">
    <property type="entry name" value="SDF"/>
    <property type="match status" value="1"/>
</dbReference>
<evidence type="ECO:0000256" key="5">
    <source>
        <dbReference type="ARBA" id="ARBA00023136"/>
    </source>
</evidence>
<feature type="transmembrane region" description="Helical" evidence="6">
    <location>
        <begin position="213"/>
        <end position="234"/>
    </location>
</feature>
<comment type="subcellular location">
    <subcellularLocation>
        <location evidence="1">Membrane</location>
        <topology evidence="1">Multi-pass membrane protein</topology>
    </subcellularLocation>
</comment>
<reference evidence="7" key="1">
    <citation type="submission" date="2022-12" db="EMBL/GenBank/DDBJ databases">
        <title>Description and comparative metabolic analysis of Aerococcus sp. nov., isolated from the feces of a pig.</title>
        <authorList>
            <person name="Chang Y.-H."/>
        </authorList>
    </citation>
    <scope>NUCLEOTIDE SEQUENCE</scope>
    <source>
        <strain evidence="7">YH-aer222</strain>
    </source>
</reference>
<dbReference type="AlphaFoldDB" id="A0A9X3FP89"/>
<keyword evidence="3 6" id="KW-0812">Transmembrane</keyword>
<dbReference type="GO" id="GO:0032329">
    <property type="term" value="P:serine transport"/>
    <property type="evidence" value="ECO:0007669"/>
    <property type="project" value="TreeGrafter"/>
</dbReference>
<feature type="transmembrane region" description="Helical" evidence="6">
    <location>
        <begin position="282"/>
        <end position="309"/>
    </location>
</feature>
<dbReference type="PRINTS" id="PR00173">
    <property type="entry name" value="EDTRNSPORT"/>
</dbReference>
<dbReference type="PANTHER" id="PTHR42865:SF8">
    <property type="entry name" value="SERINE_THREONINE TRANSPORTER SSTT"/>
    <property type="match status" value="1"/>
</dbReference>
<dbReference type="EMBL" id="JAPRFR010000004">
    <property type="protein sequence ID" value="MCZ0726383.1"/>
    <property type="molecule type" value="Genomic_DNA"/>
</dbReference>
<evidence type="ECO:0000256" key="2">
    <source>
        <dbReference type="ARBA" id="ARBA00022448"/>
    </source>
</evidence>
<dbReference type="InterPro" id="IPR036458">
    <property type="entry name" value="Na:dicarbo_symporter_sf"/>
</dbReference>
<dbReference type="PANTHER" id="PTHR42865">
    <property type="entry name" value="PROTON/GLUTAMATE-ASPARTATE SYMPORTER"/>
    <property type="match status" value="1"/>
</dbReference>